<organism evidence="2 3">
    <name type="scientific">Talaromyces pinophilus</name>
    <name type="common">Penicillium pinophilum</name>
    <dbReference type="NCBI Taxonomy" id="128442"/>
    <lineage>
        <taxon>Eukaryota</taxon>
        <taxon>Fungi</taxon>
        <taxon>Dikarya</taxon>
        <taxon>Ascomycota</taxon>
        <taxon>Pezizomycotina</taxon>
        <taxon>Eurotiomycetes</taxon>
        <taxon>Eurotiomycetidae</taxon>
        <taxon>Eurotiales</taxon>
        <taxon>Trichocomaceae</taxon>
        <taxon>Talaromyces</taxon>
        <taxon>Talaromyces sect. Talaromyces</taxon>
    </lineage>
</organism>
<evidence type="ECO:0000313" key="3">
    <source>
        <dbReference type="Proteomes" id="UP000053095"/>
    </source>
</evidence>
<accession>A0A0B8N2C7</accession>
<sequence>MMALLIALILALTRLVASKAVFAHYMVGSMTSTEASQDITDAIAAGFDGFALNTHTISDTDTWNTDAITYLLDAASGTPFKMFLSFDMSWNLDVSGLGSFLAKFSNHSQYYTTSDGRPWVSTYSGGSSVSNDQWDTEFVQPLVAQGVKPYFVPDFDDWAGYPTGFFDSFPVVDGAFSWESAWPDSGVANVSDSVDESLIEQAHAVGKIYMMRPSPSPLHPFLVWAGSDWYRIGETNLPERIAQILSLQPDFVEVITWNDAGESHYIGNFWPEQIAGTSQGSYANGYNHSGWQQVIKPFIAAYKTGATDIAQIESRSGSPEGAMWYRPLLTSASCASTITNYQQAKDAVNFAVILPSSDTPYTIEVYSNNNLVGKFSGVEGLNYESVPGLQAGGGQSIRVLDGSGNVVKTANGTKDVLNESADASMCNWNYEVVGLS</sequence>
<dbReference type="CDD" id="cd11577">
    <property type="entry name" value="GH71"/>
    <property type="match status" value="1"/>
</dbReference>
<feature type="signal peptide" evidence="1">
    <location>
        <begin position="1"/>
        <end position="18"/>
    </location>
</feature>
<dbReference type="AlphaFoldDB" id="A0A0B8N2C7"/>
<evidence type="ECO:0000256" key="1">
    <source>
        <dbReference type="SAM" id="SignalP"/>
    </source>
</evidence>
<proteinExistence type="predicted"/>
<reference evidence="3" key="1">
    <citation type="journal article" date="2015" name="Genome Announc.">
        <title>Draft genome sequence of Talaromyces cellulolyticus strain Y-94, a source of lignocellulosic biomass-degrading enzymes.</title>
        <authorList>
            <person name="Fujii T."/>
            <person name="Koike H."/>
            <person name="Sawayama S."/>
            <person name="Yano S."/>
            <person name="Inoue H."/>
        </authorList>
    </citation>
    <scope>NUCLEOTIDE SEQUENCE [LARGE SCALE GENOMIC DNA]</scope>
    <source>
        <strain evidence="3">Y-94</strain>
    </source>
</reference>
<dbReference type="Proteomes" id="UP000053095">
    <property type="component" value="Unassembled WGS sequence"/>
</dbReference>
<name>A0A0B8N2C7_TALPI</name>
<dbReference type="Pfam" id="PF03659">
    <property type="entry name" value="Glyco_hydro_71"/>
    <property type="match status" value="1"/>
</dbReference>
<keyword evidence="1" id="KW-0732">Signal</keyword>
<dbReference type="EMBL" id="DF933800">
    <property type="protein sequence ID" value="GAM33460.1"/>
    <property type="molecule type" value="Genomic_DNA"/>
</dbReference>
<dbReference type="GO" id="GO:0051118">
    <property type="term" value="F:glucan endo-1,3-alpha-glucosidase activity"/>
    <property type="evidence" value="ECO:0007669"/>
    <property type="project" value="InterPro"/>
</dbReference>
<evidence type="ECO:0000313" key="2">
    <source>
        <dbReference type="EMBL" id="GAM33460.1"/>
    </source>
</evidence>
<protein>
    <submittedName>
        <fullName evidence="2">Glucan endo-1,3-alpha-glucosidase</fullName>
    </submittedName>
</protein>
<keyword evidence="3" id="KW-1185">Reference proteome</keyword>
<feature type="chain" id="PRO_5002135959" evidence="1">
    <location>
        <begin position="19"/>
        <end position="436"/>
    </location>
</feature>
<gene>
    <name evidence="2" type="ORF">TCE0_004r00364</name>
</gene>
<dbReference type="Gene3D" id="3.20.20.80">
    <property type="entry name" value="Glycosidases"/>
    <property type="match status" value="1"/>
</dbReference>
<dbReference type="InterPro" id="IPR005197">
    <property type="entry name" value="Glyco_hydro_71"/>
</dbReference>